<keyword evidence="3" id="KW-1185">Reference proteome</keyword>
<reference evidence="2 3" key="1">
    <citation type="submission" date="2020-05" db="EMBL/GenBank/DDBJ databases">
        <title>Azospirillum oleiclasticum sp. nov, a nitrogen-fixing and heavy crude oil-emulsifying bacterium isolated from the crude oil of Yumen Oilfield.</title>
        <authorList>
            <person name="Wu D."/>
            <person name="Cai M."/>
            <person name="Zhang X."/>
        </authorList>
    </citation>
    <scope>NUCLEOTIDE SEQUENCE [LARGE SCALE GENOMIC DNA]</scope>
    <source>
        <strain evidence="2 3">ROY-1-1-2</strain>
    </source>
</reference>
<dbReference type="InterPro" id="IPR032710">
    <property type="entry name" value="NTF2-like_dom_sf"/>
</dbReference>
<dbReference type="Proteomes" id="UP000584642">
    <property type="component" value="Unassembled WGS sequence"/>
</dbReference>
<comment type="caution">
    <text evidence="2">The sequence shown here is derived from an EMBL/GenBank/DDBJ whole genome shotgun (WGS) entry which is preliminary data.</text>
</comment>
<organism evidence="2 3">
    <name type="scientific">Azospirillum oleiclasticum</name>
    <dbReference type="NCBI Taxonomy" id="2735135"/>
    <lineage>
        <taxon>Bacteria</taxon>
        <taxon>Pseudomonadati</taxon>
        <taxon>Pseudomonadota</taxon>
        <taxon>Alphaproteobacteria</taxon>
        <taxon>Rhodospirillales</taxon>
        <taxon>Azospirillaceae</taxon>
        <taxon>Azospirillum</taxon>
    </lineage>
</organism>
<gene>
    <name evidence="2" type="ORF">HND93_34790</name>
</gene>
<evidence type="ECO:0000313" key="2">
    <source>
        <dbReference type="EMBL" id="NYZ24899.1"/>
    </source>
</evidence>
<dbReference type="SUPFAM" id="SSF54427">
    <property type="entry name" value="NTF2-like"/>
    <property type="match status" value="1"/>
</dbReference>
<dbReference type="InterPro" id="IPR027843">
    <property type="entry name" value="DUF4440"/>
</dbReference>
<evidence type="ECO:0000313" key="3">
    <source>
        <dbReference type="Proteomes" id="UP000584642"/>
    </source>
</evidence>
<accession>A0ABX2TKM2</accession>
<sequence length="125" mass="13704">MTSEVSRLEEAEARRCAALMAGDASALEAMLAADLVHIHLNGRIDDKIGFMAGFRDTYLFRQVTRGPLNIRTWGDSAVMIGPLTQRLAIRTTGEEMAVRAITTQTWQRSGGEWLLTTCHNAPVSG</sequence>
<name>A0ABX2TKM2_9PROT</name>
<dbReference type="Pfam" id="PF14534">
    <property type="entry name" value="DUF4440"/>
    <property type="match status" value="1"/>
</dbReference>
<proteinExistence type="predicted"/>
<dbReference type="Gene3D" id="3.10.450.50">
    <property type="match status" value="1"/>
</dbReference>
<evidence type="ECO:0000259" key="1">
    <source>
        <dbReference type="Pfam" id="PF14534"/>
    </source>
</evidence>
<feature type="domain" description="DUF4440" evidence="1">
    <location>
        <begin position="9"/>
        <end position="115"/>
    </location>
</feature>
<dbReference type="RefSeq" id="WP_180286674.1">
    <property type="nucleotide sequence ID" value="NZ_JABFDB010000047.1"/>
</dbReference>
<dbReference type="EMBL" id="JABFDB010000047">
    <property type="protein sequence ID" value="NYZ24899.1"/>
    <property type="molecule type" value="Genomic_DNA"/>
</dbReference>
<protein>
    <submittedName>
        <fullName evidence="2">Nuclear transport factor 2 family protein</fullName>
    </submittedName>
</protein>